<evidence type="ECO:0000313" key="1">
    <source>
        <dbReference type="EMBL" id="ALF99878.1"/>
    </source>
</evidence>
<gene>
    <name evidence="1" type="primary">rstR</name>
</gene>
<organism evidence="1 2">
    <name type="scientific">Vibrio phage pre-CTX</name>
    <dbReference type="NCBI Taxonomy" id="689414"/>
    <lineage>
        <taxon>Viruses</taxon>
        <taxon>Monodnaviria</taxon>
        <taxon>Loebvirae</taxon>
        <taxon>Hofneiviricota</taxon>
        <taxon>Faserviricetes</taxon>
        <taxon>Tubulavirales</taxon>
        <taxon>Inoviridae</taxon>
        <taxon>Affertcholeramvirus</taxon>
        <taxon>Affertcholeramvirus preCTX1</taxon>
    </lineage>
</organism>
<dbReference type="Proteomes" id="UP000244481">
    <property type="component" value="Segment"/>
</dbReference>
<evidence type="ECO:0000313" key="2">
    <source>
        <dbReference type="Proteomes" id="UP000244481"/>
    </source>
</evidence>
<dbReference type="EMBL" id="KR063268">
    <property type="protein sequence ID" value="ALF99878.1"/>
    <property type="molecule type" value="Genomic_DNA"/>
</dbReference>
<accession>A0A0N9HH59</accession>
<reference evidence="1 2" key="1">
    <citation type="journal article" date="2004" name="Zh. Mikrobiol. Epidemiol. Immunobiol.">
        <title>[The genome polymorphism of Vibrio cholerae ctxAB(-) strains, containing the proximal part of the CTX element].</title>
        <authorList>
            <person name="Monakhova E.V."/>
            <person name="Pisanov R.V."/>
            <person name="Mikhas' N.K."/>
        </authorList>
    </citation>
    <scope>NUCLEOTIDE SEQUENCE [LARGE SCALE GENOMIC DNA]</scope>
</reference>
<sequence length="86" mass="9891">MHACGGRFCIKISRKSQKKGHEMEKRGDTTVRINEQRKMRLQREAIKIGSATGELLKISDIVNYLIDQYTNEAVKDLIDKKTGLKR</sequence>
<proteinExistence type="predicted"/>
<protein>
    <submittedName>
        <fullName evidence="1">RstR</fullName>
    </submittedName>
</protein>
<name>A0A0N9HH59_9VIRU</name>